<reference evidence="3" key="1">
    <citation type="submission" date="2022-11" db="UniProtKB">
        <authorList>
            <consortium name="WormBaseParasite"/>
        </authorList>
    </citation>
    <scope>IDENTIFICATION</scope>
</reference>
<feature type="region of interest" description="Disordered" evidence="1">
    <location>
        <begin position="142"/>
        <end position="167"/>
    </location>
</feature>
<evidence type="ECO:0000313" key="3">
    <source>
        <dbReference type="WBParaSite" id="jg19706"/>
    </source>
</evidence>
<proteinExistence type="predicted"/>
<keyword evidence="2" id="KW-1185">Reference proteome</keyword>
<organism evidence="2 3">
    <name type="scientific">Ditylenchus dipsaci</name>
    <dbReference type="NCBI Taxonomy" id="166011"/>
    <lineage>
        <taxon>Eukaryota</taxon>
        <taxon>Metazoa</taxon>
        <taxon>Ecdysozoa</taxon>
        <taxon>Nematoda</taxon>
        <taxon>Chromadorea</taxon>
        <taxon>Rhabditida</taxon>
        <taxon>Tylenchina</taxon>
        <taxon>Tylenchomorpha</taxon>
        <taxon>Sphaerularioidea</taxon>
        <taxon>Anguinidae</taxon>
        <taxon>Anguininae</taxon>
        <taxon>Ditylenchus</taxon>
    </lineage>
</organism>
<protein>
    <submittedName>
        <fullName evidence="3">Uncharacterized protein</fullName>
    </submittedName>
</protein>
<sequence>VCQLYFVKHRTILGGAGKIVEIDETALCVESQQSRLLPTEWISWSRACSNNAFCSGNSYFPDNDNIRWMASYKKSIIATNVSEYEDYSKNSIIGIWSHRLTVFLIHSSTSTYACPLRGFFDAQCAVTLCSAILNSRRRPEESVSNGWINSNAQEPGTTTNEVPLSREGSDGVEAVGNQMGAAADYKRKVNLVEELFSALELLLRVVVLSLVCSLVSQSLVFLACWSLVLPRLALLSCA</sequence>
<dbReference type="Proteomes" id="UP000887574">
    <property type="component" value="Unplaced"/>
</dbReference>
<evidence type="ECO:0000313" key="2">
    <source>
        <dbReference type="Proteomes" id="UP000887574"/>
    </source>
</evidence>
<accession>A0A915DI49</accession>
<evidence type="ECO:0000256" key="1">
    <source>
        <dbReference type="SAM" id="MobiDB-lite"/>
    </source>
</evidence>
<name>A0A915DI49_9BILA</name>
<dbReference type="AlphaFoldDB" id="A0A915DI49"/>
<feature type="compositionally biased region" description="Polar residues" evidence="1">
    <location>
        <begin position="142"/>
        <end position="162"/>
    </location>
</feature>
<dbReference type="WBParaSite" id="jg19706">
    <property type="protein sequence ID" value="jg19706"/>
    <property type="gene ID" value="jg19706"/>
</dbReference>